<name>A0ABZ1C8M0_9BACT</name>
<reference evidence="1 2" key="1">
    <citation type="submission" date="2023-12" db="EMBL/GenBank/DDBJ databases">
        <title>Description of an unclassified Opitutus bacterium of Verrucomicrobiota.</title>
        <authorList>
            <person name="Zhang D.-F."/>
        </authorList>
    </citation>
    <scope>NUCLEOTIDE SEQUENCE [LARGE SCALE GENOMIC DNA]</scope>
    <source>
        <strain evidence="1 2">WL0086</strain>
    </source>
</reference>
<dbReference type="RefSeq" id="WP_221030117.1">
    <property type="nucleotide sequence ID" value="NZ_CP139781.1"/>
</dbReference>
<keyword evidence="2" id="KW-1185">Reference proteome</keyword>
<proteinExistence type="predicted"/>
<gene>
    <name evidence="1" type="ORF">K1X11_023180</name>
</gene>
<dbReference type="Proteomes" id="UP000738431">
    <property type="component" value="Chromosome"/>
</dbReference>
<sequence length="324" mass="34722">MSAASGKLSTEQRGLILGTVVLVALAAWWSWSAQGRAEAAQRRLRSVERSWQVLSLSEPLPTTEVAADWAARREALQEAMADGRKRLGGKGDDPLDVPVGLQRAEAFFTLAQFAQAQREQAAAAGVVVPEGYALGFSAYANSGPQDADLPIVLRQYRLVEALLGTVWSSGARELTRVQREVPARKREDAANDRGVRGEGRAEDYLEWPAAQSLARDGLWQTLAVRVGFVGTTETLRQVLDAVQALPLPLVVRAVEVEPLGEDGTARGGVRSLADLFRNEEGAADAGAEATGRVAIIRATEAEFLITVEYIEFVDTATAGEGDAA</sequence>
<evidence type="ECO:0000313" key="2">
    <source>
        <dbReference type="Proteomes" id="UP000738431"/>
    </source>
</evidence>
<dbReference type="EMBL" id="CP139781">
    <property type="protein sequence ID" value="WRQ87725.1"/>
    <property type="molecule type" value="Genomic_DNA"/>
</dbReference>
<organism evidence="1 2">
    <name type="scientific">Actomonas aquatica</name>
    <dbReference type="NCBI Taxonomy" id="2866162"/>
    <lineage>
        <taxon>Bacteria</taxon>
        <taxon>Pseudomonadati</taxon>
        <taxon>Verrucomicrobiota</taxon>
        <taxon>Opitutia</taxon>
        <taxon>Opitutales</taxon>
        <taxon>Opitutaceae</taxon>
        <taxon>Actomonas</taxon>
    </lineage>
</organism>
<accession>A0ABZ1C8M0</accession>
<evidence type="ECO:0000313" key="1">
    <source>
        <dbReference type="EMBL" id="WRQ87725.1"/>
    </source>
</evidence>
<protein>
    <submittedName>
        <fullName evidence="1">Amuc_1100 family pilus-like protein</fullName>
    </submittedName>
</protein>